<keyword evidence="3 5" id="KW-0378">Hydrolase</keyword>
<dbReference type="Pfam" id="PF01026">
    <property type="entry name" value="TatD_DNase"/>
    <property type="match status" value="1"/>
</dbReference>
<dbReference type="GO" id="GO:0046872">
    <property type="term" value="F:metal ion binding"/>
    <property type="evidence" value="ECO:0007669"/>
    <property type="project" value="UniProtKB-KW"/>
</dbReference>
<accession>A0A9X1SK58</accession>
<keyword evidence="2 4" id="KW-0479">Metal-binding</keyword>
<dbReference type="InterPro" id="IPR001130">
    <property type="entry name" value="TatD-like"/>
</dbReference>
<dbReference type="InterPro" id="IPR018228">
    <property type="entry name" value="DNase_TatD-rel_CS"/>
</dbReference>
<feature type="binding site" evidence="4">
    <location>
        <position position="157"/>
    </location>
    <ligand>
        <name>a divalent metal cation</name>
        <dbReference type="ChEBI" id="CHEBI:60240"/>
        <label>2</label>
    </ligand>
</feature>
<dbReference type="GO" id="GO:0016788">
    <property type="term" value="F:hydrolase activity, acting on ester bonds"/>
    <property type="evidence" value="ECO:0007669"/>
    <property type="project" value="InterPro"/>
</dbReference>
<protein>
    <submittedName>
        <fullName evidence="5">TatD family hydrolase</fullName>
    </submittedName>
</protein>
<dbReference type="Proteomes" id="UP001139171">
    <property type="component" value="Unassembled WGS sequence"/>
</dbReference>
<evidence type="ECO:0000256" key="4">
    <source>
        <dbReference type="PIRSR" id="PIRSR005902-1"/>
    </source>
</evidence>
<dbReference type="EMBL" id="JAJNAG010000005">
    <property type="protein sequence ID" value="MCD1125315.1"/>
    <property type="molecule type" value="Genomic_DNA"/>
</dbReference>
<organism evidence="5 6">
    <name type="scientific">Limnobaculum eriocheiris</name>
    <dbReference type="NCBI Taxonomy" id="2897391"/>
    <lineage>
        <taxon>Bacteria</taxon>
        <taxon>Pseudomonadati</taxon>
        <taxon>Pseudomonadota</taxon>
        <taxon>Gammaproteobacteria</taxon>
        <taxon>Enterobacterales</taxon>
        <taxon>Budviciaceae</taxon>
        <taxon>Limnobaculum</taxon>
    </lineage>
</organism>
<dbReference type="FunFam" id="3.20.20.140:FF:000005">
    <property type="entry name" value="TatD family hydrolase"/>
    <property type="match status" value="1"/>
</dbReference>
<evidence type="ECO:0000256" key="3">
    <source>
        <dbReference type="ARBA" id="ARBA00022801"/>
    </source>
</evidence>
<name>A0A9X1SK58_9GAMM</name>
<evidence type="ECO:0000256" key="2">
    <source>
        <dbReference type="ARBA" id="ARBA00022723"/>
    </source>
</evidence>
<dbReference type="Gene3D" id="3.20.20.140">
    <property type="entry name" value="Metal-dependent hydrolases"/>
    <property type="match status" value="1"/>
</dbReference>
<dbReference type="PROSITE" id="PS01090">
    <property type="entry name" value="TATD_2"/>
    <property type="match status" value="1"/>
</dbReference>
<dbReference type="RefSeq" id="WP_230608272.1">
    <property type="nucleotide sequence ID" value="NZ_JAJNAG010000005.1"/>
</dbReference>
<dbReference type="PIRSF" id="PIRSF005902">
    <property type="entry name" value="DNase_TatD"/>
    <property type="match status" value="1"/>
</dbReference>
<dbReference type="GO" id="GO:0005829">
    <property type="term" value="C:cytosol"/>
    <property type="evidence" value="ECO:0007669"/>
    <property type="project" value="TreeGrafter"/>
</dbReference>
<comment type="similarity">
    <text evidence="1">Belongs to the metallo-dependent hydrolases superfamily. TatD-type hydrolase family.</text>
</comment>
<dbReference type="PANTHER" id="PTHR46124:SF3">
    <property type="entry name" value="HYDROLASE"/>
    <property type="match status" value="1"/>
</dbReference>
<proteinExistence type="inferred from homology"/>
<comment type="caution">
    <text evidence="5">The sequence shown here is derived from an EMBL/GenBank/DDBJ whole genome shotgun (WGS) entry which is preliminary data.</text>
</comment>
<evidence type="ECO:0000313" key="6">
    <source>
        <dbReference type="Proteomes" id="UP001139171"/>
    </source>
</evidence>
<feature type="binding site" evidence="4">
    <location>
        <position position="207"/>
    </location>
    <ligand>
        <name>a divalent metal cation</name>
        <dbReference type="ChEBI" id="CHEBI:60240"/>
        <label>1</label>
    </ligand>
</feature>
<dbReference type="PANTHER" id="PTHR46124">
    <property type="entry name" value="D-AMINOACYL-TRNA DEACYLASE"/>
    <property type="match status" value="1"/>
</dbReference>
<evidence type="ECO:0000313" key="5">
    <source>
        <dbReference type="EMBL" id="MCD1125315.1"/>
    </source>
</evidence>
<feature type="binding site" evidence="4">
    <location>
        <position position="133"/>
    </location>
    <ligand>
        <name>a divalent metal cation</name>
        <dbReference type="ChEBI" id="CHEBI:60240"/>
        <label>2</label>
    </ligand>
</feature>
<dbReference type="SUPFAM" id="SSF51556">
    <property type="entry name" value="Metallo-dependent hydrolases"/>
    <property type="match status" value="1"/>
</dbReference>
<dbReference type="CDD" id="cd01310">
    <property type="entry name" value="TatD_DNAse"/>
    <property type="match status" value="1"/>
</dbReference>
<gene>
    <name evidence="5" type="ORF">LPW36_04620</name>
</gene>
<sequence>MTPVFIDTHCHFDFPPFVHHEQESLTLAAESGVERIIVPAVTSEMFDGIIQLTRQFSMIYGALGLHPLYIDSHREEGLQQLAQQLGQHEGKIVAVGEIGLDDYMDTPQSERQLWLLSEQLKLARRFDLPVILHSRRTHDKLASVLKQYPLPRTGVVHGFSGSLSQAQAFIRLGYSIGVGGVITYERAQKTRNVMAKLPLASLVLETDAPDMPLSGFQGQPNRPERVKLVFEQLCQLRSESATEIAQQLYANSIALFHCT</sequence>
<dbReference type="PROSITE" id="PS01137">
    <property type="entry name" value="TATD_1"/>
    <property type="match status" value="1"/>
</dbReference>
<keyword evidence="6" id="KW-1185">Reference proteome</keyword>
<feature type="binding site" evidence="4">
    <location>
        <position position="11"/>
    </location>
    <ligand>
        <name>a divalent metal cation</name>
        <dbReference type="ChEBI" id="CHEBI:60240"/>
        <label>1</label>
    </ligand>
</feature>
<evidence type="ECO:0000256" key="1">
    <source>
        <dbReference type="ARBA" id="ARBA00009275"/>
    </source>
</evidence>
<dbReference type="AlphaFoldDB" id="A0A9X1SK58"/>
<reference evidence="5" key="1">
    <citation type="submission" date="2021-11" db="EMBL/GenBank/DDBJ databases">
        <title>Jinshanibacter sp. isolated from one year old Eriocheir sinensis.</title>
        <authorList>
            <person name="Li J.-Y."/>
            <person name="He W."/>
            <person name="Gao T.-H."/>
        </authorList>
    </citation>
    <scope>NUCLEOTIDE SEQUENCE</scope>
    <source>
        <strain evidence="5">LJY008</strain>
    </source>
</reference>
<feature type="binding site" evidence="4">
    <location>
        <position position="9"/>
    </location>
    <ligand>
        <name>a divalent metal cation</name>
        <dbReference type="ChEBI" id="CHEBI:60240"/>
        <label>1</label>
    </ligand>
</feature>
<dbReference type="InterPro" id="IPR032466">
    <property type="entry name" value="Metal_Hydrolase"/>
</dbReference>
<feature type="binding site" evidence="4">
    <location>
        <position position="97"/>
    </location>
    <ligand>
        <name>a divalent metal cation</name>
        <dbReference type="ChEBI" id="CHEBI:60240"/>
        <label>1</label>
    </ligand>
</feature>